<keyword evidence="10" id="KW-1185">Reference proteome</keyword>
<feature type="transmembrane region" description="Helical" evidence="8">
    <location>
        <begin position="118"/>
        <end position="136"/>
    </location>
</feature>
<evidence type="ECO:0000256" key="1">
    <source>
        <dbReference type="ARBA" id="ARBA00004651"/>
    </source>
</evidence>
<keyword evidence="5 8" id="KW-1133">Transmembrane helix</keyword>
<dbReference type="EMBL" id="FUXZ01000018">
    <property type="protein sequence ID" value="SKA72236.1"/>
    <property type="molecule type" value="Genomic_DNA"/>
</dbReference>
<evidence type="ECO:0000256" key="5">
    <source>
        <dbReference type="ARBA" id="ARBA00022989"/>
    </source>
</evidence>
<evidence type="ECO:0000256" key="2">
    <source>
        <dbReference type="ARBA" id="ARBA00010323"/>
    </source>
</evidence>
<dbReference type="InterPro" id="IPR024194">
    <property type="entry name" value="Ac/AlaTfrase_AlgI/DltB"/>
</dbReference>
<feature type="transmembrane region" description="Helical" evidence="8">
    <location>
        <begin position="441"/>
        <end position="461"/>
    </location>
</feature>
<feature type="transmembrane region" description="Helical" evidence="8">
    <location>
        <begin position="46"/>
        <end position="67"/>
    </location>
</feature>
<feature type="transmembrane region" description="Helical" evidence="8">
    <location>
        <begin position="79"/>
        <end position="98"/>
    </location>
</feature>
<keyword evidence="7 9" id="KW-0808">Transferase</keyword>
<evidence type="ECO:0000313" key="9">
    <source>
        <dbReference type="EMBL" id="SKA72236.1"/>
    </source>
</evidence>
<name>A0A1T4W4Q6_9FIRM</name>
<feature type="transmembrane region" description="Helical" evidence="8">
    <location>
        <begin position="353"/>
        <end position="372"/>
    </location>
</feature>
<evidence type="ECO:0000256" key="7">
    <source>
        <dbReference type="PIRNR" id="PIRNR016636"/>
    </source>
</evidence>
<evidence type="ECO:0000256" key="3">
    <source>
        <dbReference type="ARBA" id="ARBA00022475"/>
    </source>
</evidence>
<feature type="transmembrane region" description="Helical" evidence="8">
    <location>
        <begin position="314"/>
        <end position="333"/>
    </location>
</feature>
<dbReference type="OrthoDB" id="9805788at2"/>
<sequence>MVFSSAIFLFAFLPIVFGLCMLPVSIKIKNIVLIIASLFFYAFGEPVYVLLMIGSSIWNYIFGYMLGPSSDGKAKYRKVILVIAVIVNIGILGVFKYTGFIIDNINKGLHAGISIKEIALPIGISFFTFQALSYVCDVYRDPKLSQKNYLNVLLYISMFPQLVAGPIVKYGDINEQINERQFDTVEISNGISRFCKGLFKKMFLANVCAVIADDIFALNINEYGAIVAWLGAIAYALQIYYDFSAYSDMAIGLGHMFGFSYKENFNHPYCATSIKDFWSRWHISLSTWFKEYVYIPLGGNREGKFKTERNKMTVFLLTGIWHGANWTFILWGIIHGVFNVLEDTILPIRKLKIKVIANLYTLLVAVTAFVFFRADTISKGLWFVKSMFTNFWIDTKTSSMFLEYMNLYNIVTLIVAIIFAYPVSQRFNELIKKKDINRKVYAYMAMVMLFLCMLRLSSGAYNPFIYFRF</sequence>
<evidence type="ECO:0000256" key="8">
    <source>
        <dbReference type="SAM" id="Phobius"/>
    </source>
</evidence>
<dbReference type="InterPro" id="IPR028362">
    <property type="entry name" value="AlgI"/>
</dbReference>
<proteinExistence type="inferred from homology"/>
<keyword evidence="4 8" id="KW-0812">Transmembrane</keyword>
<keyword evidence="3 7" id="KW-1003">Cell membrane</keyword>
<dbReference type="GO" id="GO:0016746">
    <property type="term" value="F:acyltransferase activity"/>
    <property type="evidence" value="ECO:0007669"/>
    <property type="project" value="UniProtKB-KW"/>
</dbReference>
<dbReference type="PIRSF" id="PIRSF500217">
    <property type="entry name" value="AlgI"/>
    <property type="match status" value="1"/>
</dbReference>
<dbReference type="Pfam" id="PF03062">
    <property type="entry name" value="MBOAT"/>
    <property type="match status" value="1"/>
</dbReference>
<comment type="similarity">
    <text evidence="2 7">Belongs to the membrane-bound acyltransferase family.</text>
</comment>
<feature type="transmembrane region" description="Helical" evidence="8">
    <location>
        <begin position="7"/>
        <end position="26"/>
    </location>
</feature>
<evidence type="ECO:0000256" key="6">
    <source>
        <dbReference type="ARBA" id="ARBA00023136"/>
    </source>
</evidence>
<dbReference type="GO" id="GO:0005886">
    <property type="term" value="C:plasma membrane"/>
    <property type="evidence" value="ECO:0007669"/>
    <property type="project" value="UniProtKB-SubCell"/>
</dbReference>
<dbReference type="PIRSF" id="PIRSF016636">
    <property type="entry name" value="AlgI_DltB"/>
    <property type="match status" value="1"/>
</dbReference>
<dbReference type="PANTHER" id="PTHR13285:SF18">
    <property type="entry name" value="PROTEIN-CYSTEINE N-PALMITOYLTRANSFERASE RASP"/>
    <property type="match status" value="1"/>
</dbReference>
<evidence type="ECO:0000256" key="4">
    <source>
        <dbReference type="ARBA" id="ARBA00022692"/>
    </source>
</evidence>
<gene>
    <name evidence="9" type="ORF">SAMN02745111_02309</name>
</gene>
<organism evidence="9 10">
    <name type="scientific">Eubacterium uniforme</name>
    <dbReference type="NCBI Taxonomy" id="39495"/>
    <lineage>
        <taxon>Bacteria</taxon>
        <taxon>Bacillati</taxon>
        <taxon>Bacillota</taxon>
        <taxon>Clostridia</taxon>
        <taxon>Eubacteriales</taxon>
        <taxon>Eubacteriaceae</taxon>
        <taxon>Eubacterium</taxon>
    </lineage>
</organism>
<dbReference type="AlphaFoldDB" id="A0A1T4W4Q6"/>
<comment type="subcellular location">
    <subcellularLocation>
        <location evidence="1">Cell membrane</location>
        <topology evidence="1">Multi-pass membrane protein</topology>
    </subcellularLocation>
</comment>
<dbReference type="Proteomes" id="UP000190814">
    <property type="component" value="Unassembled WGS sequence"/>
</dbReference>
<accession>A0A1T4W4Q6</accession>
<dbReference type="GO" id="GO:0042121">
    <property type="term" value="P:alginic acid biosynthetic process"/>
    <property type="evidence" value="ECO:0007669"/>
    <property type="project" value="InterPro"/>
</dbReference>
<keyword evidence="6 7" id="KW-0472">Membrane</keyword>
<dbReference type="PANTHER" id="PTHR13285">
    <property type="entry name" value="ACYLTRANSFERASE"/>
    <property type="match status" value="1"/>
</dbReference>
<keyword evidence="7" id="KW-0012">Acyltransferase</keyword>
<protein>
    <submittedName>
        <fullName evidence="9">Alginate O-acetyltransferase complex protein AlgI</fullName>
    </submittedName>
</protein>
<feature type="transmembrane region" description="Helical" evidence="8">
    <location>
        <begin position="223"/>
        <end position="241"/>
    </location>
</feature>
<evidence type="ECO:0000313" key="10">
    <source>
        <dbReference type="Proteomes" id="UP000190814"/>
    </source>
</evidence>
<dbReference type="InterPro" id="IPR004299">
    <property type="entry name" value="MBOAT_fam"/>
</dbReference>
<dbReference type="InterPro" id="IPR051085">
    <property type="entry name" value="MB_O-acyltransferase"/>
</dbReference>
<feature type="transmembrane region" description="Helical" evidence="8">
    <location>
        <begin position="401"/>
        <end position="421"/>
    </location>
</feature>
<dbReference type="STRING" id="39495.SAMN02745111_02309"/>
<reference evidence="9 10" key="1">
    <citation type="submission" date="2017-02" db="EMBL/GenBank/DDBJ databases">
        <authorList>
            <person name="Peterson S.W."/>
        </authorList>
    </citation>
    <scope>NUCLEOTIDE SEQUENCE [LARGE SCALE GENOMIC DNA]</scope>
    <source>
        <strain evidence="9 10">ATCC 35992</strain>
    </source>
</reference>